<sequence>MLKCPELLIPTSLYLLIVLLLSPFPPCPVNAADSPSNSAIEPFTGNTMGTTYHIKVVTQNNDDKKLLSTLIEEKLKDVNQSMSVYVPDSEISLFNNAKKGKAIQISFEFYSVMVTSQKLYRITGGAWDGTVKPLVDLWGFGTKKEITTPPSSDVIRALLENTGFDQITIQNQTLQKHNSAITLDLGSIAKGFGVDAIGQLLKDQGYINFLVEIGGEVLASGEKTPGKPWIVGINKPDKWDNSNVAYLSFPLRDKALATSGDYKSFSMIEGEAYSHIINPATGYPVDNGVVSASVISDNCTFADGLATALMVMGQEKGIKLVNSLENTECLIVVRDKEGALKDYRSKNFPLP</sequence>
<evidence type="ECO:0000256" key="10">
    <source>
        <dbReference type="PIRNR" id="PIRNR006268"/>
    </source>
</evidence>
<feature type="binding site" evidence="11">
    <location>
        <position position="307"/>
    </location>
    <ligand>
        <name>Mg(2+)</name>
        <dbReference type="ChEBI" id="CHEBI:18420"/>
    </ligand>
</feature>
<dbReference type="GO" id="GO:0046872">
    <property type="term" value="F:metal ion binding"/>
    <property type="evidence" value="ECO:0007669"/>
    <property type="project" value="UniProtKB-UniRule"/>
</dbReference>
<comment type="catalytic activity">
    <reaction evidence="9 10">
        <text>L-threonyl-[protein] + FAD = FMN-L-threonyl-[protein] + AMP + H(+)</text>
        <dbReference type="Rhea" id="RHEA:36847"/>
        <dbReference type="Rhea" id="RHEA-COMP:11060"/>
        <dbReference type="Rhea" id="RHEA-COMP:11061"/>
        <dbReference type="ChEBI" id="CHEBI:15378"/>
        <dbReference type="ChEBI" id="CHEBI:30013"/>
        <dbReference type="ChEBI" id="CHEBI:57692"/>
        <dbReference type="ChEBI" id="CHEBI:74257"/>
        <dbReference type="ChEBI" id="CHEBI:456215"/>
        <dbReference type="EC" id="2.7.1.180"/>
    </reaction>
</comment>
<keyword evidence="6 10" id="KW-0274">FAD</keyword>
<feature type="binding site" evidence="11">
    <location>
        <position position="303"/>
    </location>
    <ligand>
        <name>Mg(2+)</name>
        <dbReference type="ChEBI" id="CHEBI:18420"/>
    </ligand>
</feature>
<dbReference type="SUPFAM" id="SSF143631">
    <property type="entry name" value="ApbE-like"/>
    <property type="match status" value="1"/>
</dbReference>
<evidence type="ECO:0000256" key="9">
    <source>
        <dbReference type="ARBA" id="ARBA00048540"/>
    </source>
</evidence>
<keyword evidence="7 10" id="KW-0460">Magnesium</keyword>
<feature type="binding site" evidence="11">
    <location>
        <position position="187"/>
    </location>
    <ligand>
        <name>Mg(2+)</name>
        <dbReference type="ChEBI" id="CHEBI:18420"/>
    </ligand>
</feature>
<dbReference type="AlphaFoldDB" id="A0A445MRX2"/>
<evidence type="ECO:0000313" key="13">
    <source>
        <dbReference type="EMBL" id="SPD72206.1"/>
    </source>
</evidence>
<keyword evidence="3 10" id="KW-0285">Flavoprotein</keyword>
<reference evidence="13" key="1">
    <citation type="submission" date="2018-01" db="EMBL/GenBank/DDBJ databases">
        <authorList>
            <person name="Regsiter A."/>
            <person name="William W."/>
        </authorList>
    </citation>
    <scope>NUCLEOTIDE SEQUENCE</scope>
    <source>
        <strain evidence="13">TRIP AH-1</strain>
    </source>
</reference>
<gene>
    <name evidence="13" type="primary">apbE</name>
    <name evidence="13" type="ORF">PITCH_A1260029</name>
</gene>
<dbReference type="GO" id="GO:0016740">
    <property type="term" value="F:transferase activity"/>
    <property type="evidence" value="ECO:0007669"/>
    <property type="project" value="UniProtKB-UniRule"/>
</dbReference>
<comment type="cofactor">
    <cofactor evidence="11">
        <name>Mg(2+)</name>
        <dbReference type="ChEBI" id="CHEBI:18420"/>
    </cofactor>
    <cofactor evidence="11">
        <name>Mn(2+)</name>
        <dbReference type="ChEBI" id="CHEBI:29035"/>
    </cofactor>
    <text evidence="11">Magnesium. Can also use manganese.</text>
</comment>
<dbReference type="Pfam" id="PF02424">
    <property type="entry name" value="ApbE"/>
    <property type="match status" value="1"/>
</dbReference>
<keyword evidence="5 10" id="KW-0479">Metal-binding</keyword>
<feature type="signal peptide" evidence="12">
    <location>
        <begin position="1"/>
        <end position="31"/>
    </location>
</feature>
<name>A0A445MRX2_9BACT</name>
<dbReference type="InterPro" id="IPR003374">
    <property type="entry name" value="ApbE-like_sf"/>
</dbReference>
<evidence type="ECO:0000256" key="4">
    <source>
        <dbReference type="ARBA" id="ARBA00022679"/>
    </source>
</evidence>
<dbReference type="InterPro" id="IPR024932">
    <property type="entry name" value="ApbE"/>
</dbReference>
<evidence type="ECO:0000256" key="12">
    <source>
        <dbReference type="SAM" id="SignalP"/>
    </source>
</evidence>
<evidence type="ECO:0000256" key="11">
    <source>
        <dbReference type="PIRSR" id="PIRSR006268-2"/>
    </source>
</evidence>
<comment type="similarity">
    <text evidence="10">Belongs to the ApbE family.</text>
</comment>
<evidence type="ECO:0000256" key="1">
    <source>
        <dbReference type="ARBA" id="ARBA00011955"/>
    </source>
</evidence>
<feature type="chain" id="PRO_5039907306" description="FAD:protein FMN transferase" evidence="12">
    <location>
        <begin position="32"/>
        <end position="351"/>
    </location>
</feature>
<dbReference type="EMBL" id="OJIN01000031">
    <property type="protein sequence ID" value="SPD72206.1"/>
    <property type="molecule type" value="Genomic_DNA"/>
</dbReference>
<proteinExistence type="inferred from homology"/>
<dbReference type="PANTHER" id="PTHR30040">
    <property type="entry name" value="THIAMINE BIOSYNTHESIS LIPOPROTEIN APBE"/>
    <property type="match status" value="1"/>
</dbReference>
<evidence type="ECO:0000256" key="5">
    <source>
        <dbReference type="ARBA" id="ARBA00022723"/>
    </source>
</evidence>
<evidence type="ECO:0000256" key="8">
    <source>
        <dbReference type="ARBA" id="ARBA00031306"/>
    </source>
</evidence>
<evidence type="ECO:0000256" key="3">
    <source>
        <dbReference type="ARBA" id="ARBA00022630"/>
    </source>
</evidence>
<keyword evidence="12" id="KW-0732">Signal</keyword>
<evidence type="ECO:0000256" key="2">
    <source>
        <dbReference type="ARBA" id="ARBA00016337"/>
    </source>
</evidence>
<dbReference type="EC" id="2.7.1.180" evidence="1 10"/>
<organism evidence="13">
    <name type="scientific">uncultured Desulfobacterium sp</name>
    <dbReference type="NCBI Taxonomy" id="201089"/>
    <lineage>
        <taxon>Bacteria</taxon>
        <taxon>Pseudomonadati</taxon>
        <taxon>Thermodesulfobacteriota</taxon>
        <taxon>Desulfobacteria</taxon>
        <taxon>Desulfobacterales</taxon>
        <taxon>Desulfobacteriaceae</taxon>
        <taxon>Desulfobacterium</taxon>
        <taxon>environmental samples</taxon>
    </lineage>
</organism>
<dbReference type="PANTHER" id="PTHR30040:SF2">
    <property type="entry name" value="FAD:PROTEIN FMN TRANSFERASE"/>
    <property type="match status" value="1"/>
</dbReference>
<keyword evidence="4 10" id="KW-0808">Transferase</keyword>
<evidence type="ECO:0000256" key="7">
    <source>
        <dbReference type="ARBA" id="ARBA00022842"/>
    </source>
</evidence>
<dbReference type="PIRSF" id="PIRSF006268">
    <property type="entry name" value="ApbE"/>
    <property type="match status" value="1"/>
</dbReference>
<protein>
    <recommendedName>
        <fullName evidence="2 10">FAD:protein FMN transferase</fullName>
        <ecNumber evidence="1 10">2.7.1.180</ecNumber>
    </recommendedName>
    <alternativeName>
        <fullName evidence="8 10">Flavin transferase</fullName>
    </alternativeName>
</protein>
<accession>A0A445MRX2</accession>
<evidence type="ECO:0000256" key="6">
    <source>
        <dbReference type="ARBA" id="ARBA00022827"/>
    </source>
</evidence>
<dbReference type="Gene3D" id="3.10.520.10">
    <property type="entry name" value="ApbE-like domains"/>
    <property type="match status" value="1"/>
</dbReference>